<dbReference type="EMBL" id="JABJXA010000112">
    <property type="protein sequence ID" value="MBB1260684.1"/>
    <property type="molecule type" value="Genomic_DNA"/>
</dbReference>
<protein>
    <submittedName>
        <fullName evidence="2">Uncharacterized protein</fullName>
    </submittedName>
</protein>
<dbReference type="AlphaFoldDB" id="A0A7W3ZNL0"/>
<evidence type="ECO:0000313" key="5">
    <source>
        <dbReference type="Proteomes" id="UP000525686"/>
    </source>
</evidence>
<accession>A0A7W3ZNL0</accession>
<dbReference type="Proteomes" id="UP000525686">
    <property type="component" value="Unassembled WGS sequence"/>
</dbReference>
<name>A0A7W3ZNL0_9ACTN</name>
<feature type="region of interest" description="Disordered" evidence="1">
    <location>
        <begin position="23"/>
        <end position="60"/>
    </location>
</feature>
<evidence type="ECO:0000256" key="1">
    <source>
        <dbReference type="SAM" id="MobiDB-lite"/>
    </source>
</evidence>
<dbReference type="RefSeq" id="WP_173019213.1">
    <property type="nucleotide sequence ID" value="NZ_JABJWZ010000143.1"/>
</dbReference>
<sequence length="60" mass="6219">MAAELVALAHERQDDFLVIDTSTPPSELVLPSGPGEHTARTQAVPTEAARPPLARSGGDA</sequence>
<reference evidence="4 5" key="1">
    <citation type="submission" date="2020-05" db="EMBL/GenBank/DDBJ databases">
        <title>Classification of alakaliphilic streptomycetes isolated from an alkaline soil next to Lonar Crater, India and a proposal for the recognition of Streptomyces alkaliterrae sp. nov.</title>
        <authorList>
            <person name="Golinska P."/>
        </authorList>
    </citation>
    <scope>NUCLEOTIDE SEQUENCE [LARGE SCALE GENOMIC DNA]</scope>
    <source>
        <strain evidence="5">OF3</strain>
        <strain evidence="4">OF8</strain>
    </source>
</reference>
<organism evidence="2 5">
    <name type="scientific">Streptomyces alkaliterrae</name>
    <dbReference type="NCBI Taxonomy" id="2213162"/>
    <lineage>
        <taxon>Bacteria</taxon>
        <taxon>Bacillati</taxon>
        <taxon>Actinomycetota</taxon>
        <taxon>Actinomycetes</taxon>
        <taxon>Kitasatosporales</taxon>
        <taxon>Streptomycetaceae</taxon>
        <taxon>Streptomyces</taxon>
    </lineage>
</organism>
<evidence type="ECO:0000313" key="2">
    <source>
        <dbReference type="EMBL" id="MBB1254833.1"/>
    </source>
</evidence>
<comment type="caution">
    <text evidence="2">The sequence shown here is derived from an EMBL/GenBank/DDBJ whole genome shotgun (WGS) entry which is preliminary data.</text>
</comment>
<evidence type="ECO:0000313" key="3">
    <source>
        <dbReference type="EMBL" id="MBB1260684.1"/>
    </source>
</evidence>
<dbReference type="EMBL" id="JABJWZ010000143">
    <property type="protein sequence ID" value="MBB1254833.1"/>
    <property type="molecule type" value="Genomic_DNA"/>
</dbReference>
<dbReference type="Proteomes" id="UP000517765">
    <property type="component" value="Unassembled WGS sequence"/>
</dbReference>
<proteinExistence type="predicted"/>
<gene>
    <name evidence="2" type="ORF">H3146_15935</name>
    <name evidence="3" type="ORF">H3147_17910</name>
</gene>
<evidence type="ECO:0000313" key="4">
    <source>
        <dbReference type="Proteomes" id="UP000517765"/>
    </source>
</evidence>
<reference evidence="2" key="2">
    <citation type="journal article" name="Syst. Appl. Microbiol.">
        <title>Streptomyces alkaliterrae sp. nov., isolated from an alkaline soil, and emended descriptions of Streptomyces alkaliphilus, Streptomyces calidiresistens and Streptomyces durbertensis.</title>
        <authorList>
            <person name="Swiecimska M."/>
            <person name="Golinska P."/>
            <person name="Nouioui I."/>
            <person name="Wypij M."/>
            <person name="Rai M."/>
            <person name="Sangal V."/>
            <person name="Goodfellow M."/>
        </authorList>
    </citation>
    <scope>NUCLEOTIDE SEQUENCE</scope>
    <source>
        <strain evidence="2">OF3</strain>
        <strain evidence="3">OF8</strain>
    </source>
</reference>